<dbReference type="PROSITE" id="PS00166">
    <property type="entry name" value="ENOYL_COA_HYDRATASE"/>
    <property type="match status" value="1"/>
</dbReference>
<dbReference type="Proteomes" id="UP001524642">
    <property type="component" value="Unassembled WGS sequence"/>
</dbReference>
<reference evidence="5 6" key="1">
    <citation type="submission" date="2022-06" db="EMBL/GenBank/DDBJ databases">
        <title>Roseomonas CN29.</title>
        <authorList>
            <person name="Cheng Y."/>
            <person name="He X."/>
        </authorList>
    </citation>
    <scope>NUCLEOTIDE SEQUENCE [LARGE SCALE GENOMIC DNA]</scope>
    <source>
        <strain evidence="5 6">CN29</strain>
    </source>
</reference>
<dbReference type="InterPro" id="IPR001753">
    <property type="entry name" value="Enoyl-CoA_hydra/iso"/>
</dbReference>
<protein>
    <submittedName>
        <fullName evidence="5">Enoyl-CoA hydratase/isomerase family protein</fullName>
    </submittedName>
</protein>
<dbReference type="RefSeq" id="WP_257714849.1">
    <property type="nucleotide sequence ID" value="NZ_JANJOU010000002.1"/>
</dbReference>
<evidence type="ECO:0000256" key="2">
    <source>
        <dbReference type="ARBA" id="ARBA00023098"/>
    </source>
</evidence>
<keyword evidence="2" id="KW-0443">Lipid metabolism</keyword>
<gene>
    <name evidence="5" type="ORF">NRP21_03795</name>
</gene>
<evidence type="ECO:0000313" key="5">
    <source>
        <dbReference type="EMBL" id="MCR0981170.1"/>
    </source>
</evidence>
<dbReference type="Pfam" id="PF00378">
    <property type="entry name" value="ECH_1"/>
    <property type="match status" value="1"/>
</dbReference>
<dbReference type="EMBL" id="JANJOU010000002">
    <property type="protein sequence ID" value="MCR0981170.1"/>
    <property type="molecule type" value="Genomic_DNA"/>
</dbReference>
<dbReference type="InterPro" id="IPR018376">
    <property type="entry name" value="Enoyl-CoA_hyd/isom_CS"/>
</dbReference>
<organism evidence="5 6">
    <name type="scientific">Roseomonas populi</name>
    <dbReference type="NCBI Taxonomy" id="3121582"/>
    <lineage>
        <taxon>Bacteria</taxon>
        <taxon>Pseudomonadati</taxon>
        <taxon>Pseudomonadota</taxon>
        <taxon>Alphaproteobacteria</taxon>
        <taxon>Acetobacterales</taxon>
        <taxon>Roseomonadaceae</taxon>
        <taxon>Roseomonas</taxon>
    </lineage>
</organism>
<dbReference type="SUPFAM" id="SSF52096">
    <property type="entry name" value="ClpP/crotonase"/>
    <property type="match status" value="1"/>
</dbReference>
<dbReference type="CDD" id="cd06558">
    <property type="entry name" value="crotonase-like"/>
    <property type="match status" value="1"/>
</dbReference>
<dbReference type="Gene3D" id="3.90.226.10">
    <property type="entry name" value="2-enoyl-CoA Hydratase, Chain A, domain 1"/>
    <property type="match status" value="1"/>
</dbReference>
<evidence type="ECO:0000313" key="6">
    <source>
        <dbReference type="Proteomes" id="UP001524642"/>
    </source>
</evidence>
<evidence type="ECO:0000256" key="3">
    <source>
        <dbReference type="ARBA" id="ARBA00023239"/>
    </source>
</evidence>
<evidence type="ECO:0000256" key="4">
    <source>
        <dbReference type="RuleBase" id="RU003707"/>
    </source>
</evidence>
<proteinExistence type="inferred from homology"/>
<comment type="similarity">
    <text evidence="1 4">Belongs to the enoyl-CoA hydratase/isomerase family.</text>
</comment>
<evidence type="ECO:0000256" key="1">
    <source>
        <dbReference type="ARBA" id="ARBA00005254"/>
    </source>
</evidence>
<accession>A0ABT1WZ90</accession>
<keyword evidence="6" id="KW-1185">Reference proteome</keyword>
<sequence length="224" mass="23043">MSGAEALLAEEDRGRVRILRLNRPEKRNALNRPLIEALLAALERAGADEGVATVVLAANGPGFCAGADLGEMKALRDDPEAQAARRALTPALLAAPSRIGKPVVAAVHGAALGAGAALALACDMAVLAETAGFGFPEARHGMLPALMAPVLLRHLPPRRVFDLLATGRDIPPGEALSLGLVDRVVPAERVLEEASALAEAAALLPPPALLRLKELLSDGKAATA</sequence>
<dbReference type="InterPro" id="IPR029045">
    <property type="entry name" value="ClpP/crotonase-like_dom_sf"/>
</dbReference>
<comment type="caution">
    <text evidence="5">The sequence shown here is derived from an EMBL/GenBank/DDBJ whole genome shotgun (WGS) entry which is preliminary data.</text>
</comment>
<dbReference type="PANTHER" id="PTHR11941">
    <property type="entry name" value="ENOYL-COA HYDRATASE-RELATED"/>
    <property type="match status" value="1"/>
</dbReference>
<keyword evidence="3" id="KW-0456">Lyase</keyword>
<dbReference type="PANTHER" id="PTHR11941:SF169">
    <property type="entry name" value="(7AS)-7A-METHYL-1,5-DIOXO-2,3,5,6,7,7A-HEXAHYDRO-1H-INDENE-CARBOXYL-COA HYDROLASE"/>
    <property type="match status" value="1"/>
</dbReference>
<name>A0ABT1WZ90_9PROT</name>